<dbReference type="SUPFAM" id="SSF54631">
    <property type="entry name" value="CBS-domain pair"/>
    <property type="match status" value="1"/>
</dbReference>
<sequence length="238" mass="27544">MNRVDEFVQIYNDLDKEIKKVLKLDKYISHMKALDIVAKKSDIIARNLDVLKQYARLRNCIVHDTVSGIEEPIAIPLQEVVERYKSILKRFKNPLTVYDICTHRSKVLVASQNSLVIDVMQAMESLLISRVPIIEKENVVGLFNGNVLIYYLASTKKCLISNNTVMNELKEFTNLDCHRKEQFDFVDKTLNVYDAEKYFKKTNKNNHKLVALFITSDGTRKGKLLGVLTEWDVFNKID</sequence>
<accession>A0A9J6P4A6</accession>
<organism evidence="1 2">
    <name type="scientific">Oceanirhabdus seepicola</name>
    <dbReference type="NCBI Taxonomy" id="2828781"/>
    <lineage>
        <taxon>Bacteria</taxon>
        <taxon>Bacillati</taxon>
        <taxon>Bacillota</taxon>
        <taxon>Clostridia</taxon>
        <taxon>Eubacteriales</taxon>
        <taxon>Clostridiaceae</taxon>
        <taxon>Oceanirhabdus</taxon>
    </lineage>
</organism>
<gene>
    <name evidence="1" type="ORF">KDK92_17885</name>
</gene>
<evidence type="ECO:0000313" key="2">
    <source>
        <dbReference type="Proteomes" id="UP001056429"/>
    </source>
</evidence>
<dbReference type="EMBL" id="JAGSOJ010000004">
    <property type="protein sequence ID" value="MCM1991610.1"/>
    <property type="molecule type" value="Genomic_DNA"/>
</dbReference>
<proteinExistence type="predicted"/>
<dbReference type="Proteomes" id="UP001056429">
    <property type="component" value="Unassembled WGS sequence"/>
</dbReference>
<keyword evidence="2" id="KW-1185">Reference proteome</keyword>
<dbReference type="AlphaFoldDB" id="A0A9J6P4A6"/>
<dbReference type="RefSeq" id="WP_250860753.1">
    <property type="nucleotide sequence ID" value="NZ_JAGSOJ010000004.1"/>
</dbReference>
<dbReference type="Gene3D" id="3.10.580.10">
    <property type="entry name" value="CBS-domain"/>
    <property type="match status" value="1"/>
</dbReference>
<reference evidence="1" key="1">
    <citation type="journal article" date="2021" name="mSystems">
        <title>Bacteria and Archaea Synergistically Convert Glycine Betaine to Biogenic Methane in the Formosa Cold Seep of the South China Sea.</title>
        <authorList>
            <person name="Li L."/>
            <person name="Zhang W."/>
            <person name="Zhang S."/>
            <person name="Song L."/>
            <person name="Sun Q."/>
            <person name="Zhang H."/>
            <person name="Xiang H."/>
            <person name="Dong X."/>
        </authorList>
    </citation>
    <scope>NUCLEOTIDE SEQUENCE</scope>
    <source>
        <strain evidence="1">ZWT</strain>
    </source>
</reference>
<reference evidence="1" key="2">
    <citation type="submission" date="2021-04" db="EMBL/GenBank/DDBJ databases">
        <authorList>
            <person name="Dong X."/>
        </authorList>
    </citation>
    <scope>NUCLEOTIDE SEQUENCE</scope>
    <source>
        <strain evidence="1">ZWT</strain>
    </source>
</reference>
<evidence type="ECO:0008006" key="3">
    <source>
        <dbReference type="Google" id="ProtNLM"/>
    </source>
</evidence>
<name>A0A9J6P4A6_9CLOT</name>
<dbReference type="InterPro" id="IPR046342">
    <property type="entry name" value="CBS_dom_sf"/>
</dbReference>
<evidence type="ECO:0000313" key="1">
    <source>
        <dbReference type="EMBL" id="MCM1991610.1"/>
    </source>
</evidence>
<comment type="caution">
    <text evidence="1">The sequence shown here is derived from an EMBL/GenBank/DDBJ whole genome shotgun (WGS) entry which is preliminary data.</text>
</comment>
<protein>
    <recommendedName>
        <fullName evidence="3">CBS domain-containing protein</fullName>
    </recommendedName>
</protein>